<evidence type="ECO:0000313" key="2">
    <source>
        <dbReference type="EMBL" id="MCC2616484.1"/>
    </source>
</evidence>
<dbReference type="RefSeq" id="WP_229159842.1">
    <property type="nucleotide sequence ID" value="NZ_JAJEWP010000002.1"/>
</dbReference>
<keyword evidence="3" id="KW-1185">Reference proteome</keyword>
<organism evidence="2 3">
    <name type="scientific">Fluctibacter halophilus</name>
    <dbReference type="NCBI Taxonomy" id="226011"/>
    <lineage>
        <taxon>Bacteria</taxon>
        <taxon>Pseudomonadati</taxon>
        <taxon>Pseudomonadota</taxon>
        <taxon>Gammaproteobacteria</taxon>
        <taxon>Alteromonadales</taxon>
        <taxon>Alteromonadaceae</taxon>
        <taxon>Fluctibacter</taxon>
    </lineage>
</organism>
<reference evidence="2 3" key="1">
    <citation type="submission" date="2021-10" db="EMBL/GenBank/DDBJ databases">
        <title>Draft genome of Aestuariibacter halophilus JC2043.</title>
        <authorList>
            <person name="Emsley S.A."/>
            <person name="Pfannmuller K.M."/>
            <person name="Ushijima B."/>
            <person name="Saw J.H."/>
            <person name="Videau P."/>
        </authorList>
    </citation>
    <scope>NUCLEOTIDE SEQUENCE [LARGE SCALE GENOMIC DNA]</scope>
    <source>
        <strain evidence="2 3">JC2043</strain>
    </source>
</reference>
<dbReference type="EMBL" id="JAJEWP010000002">
    <property type="protein sequence ID" value="MCC2616484.1"/>
    <property type="molecule type" value="Genomic_DNA"/>
</dbReference>
<dbReference type="Proteomes" id="UP001520878">
    <property type="component" value="Unassembled WGS sequence"/>
</dbReference>
<evidence type="ECO:0000256" key="1">
    <source>
        <dbReference type="SAM" id="SignalP"/>
    </source>
</evidence>
<feature type="chain" id="PRO_5046742198" evidence="1">
    <location>
        <begin position="19"/>
        <end position="264"/>
    </location>
</feature>
<dbReference type="InterPro" id="IPR007433">
    <property type="entry name" value="DUF481"/>
</dbReference>
<comment type="caution">
    <text evidence="2">The sequence shown here is derived from an EMBL/GenBank/DDBJ whole genome shotgun (WGS) entry which is preliminary data.</text>
</comment>
<keyword evidence="1" id="KW-0732">Signal</keyword>
<feature type="signal peptide" evidence="1">
    <location>
        <begin position="1"/>
        <end position="18"/>
    </location>
</feature>
<accession>A0ABS8G7A8</accession>
<protein>
    <submittedName>
        <fullName evidence="2">DUF481 domain-containing protein</fullName>
    </submittedName>
</protein>
<evidence type="ECO:0000313" key="3">
    <source>
        <dbReference type="Proteomes" id="UP001520878"/>
    </source>
</evidence>
<sequence length="264" mass="29754">MKKTLLILCCAFASNTYAQLDAIDDLFLSDTPIYGEQVKTFTMTGELGILEATGNTQGTTLTGKVNAKHNLLDWHHQYTVNFLYKRNDRDLEDGSSESFTSAQRVFLSTQSEYKLEDPNHRLFIYGEYEDDRFNGYDYQAAMAVGWSTQVWDTKDSELRYSVGPGYAVSRVDDGSDGDDQMGLIVRAALEYEKKLTETSTFRQFFSTETDTDFSRSVSETSLAARINGALAMKLSLNMIHNTRPQHVGSSLDTETAVTLVYNFF</sequence>
<dbReference type="Pfam" id="PF04338">
    <property type="entry name" value="DUF481"/>
    <property type="match status" value="1"/>
</dbReference>
<gene>
    <name evidence="2" type="ORF">LJ739_09550</name>
</gene>
<name>A0ABS8G7A8_9ALTE</name>
<proteinExistence type="predicted"/>